<evidence type="ECO:0000313" key="9">
    <source>
        <dbReference type="EMBL" id="KAJ9619348.1"/>
    </source>
</evidence>
<feature type="region of interest" description="Disordered" evidence="6">
    <location>
        <begin position="549"/>
        <end position="670"/>
    </location>
</feature>
<accession>A0AA38XRR8</accession>
<evidence type="ECO:0000256" key="3">
    <source>
        <dbReference type="ARBA" id="ARBA00022723"/>
    </source>
</evidence>
<reference evidence="9" key="1">
    <citation type="submission" date="2022-10" db="EMBL/GenBank/DDBJ databases">
        <title>Culturing micro-colonial fungi from biological soil crusts in the Mojave desert and describing Neophaeococcomyces mojavensis, and introducing the new genera and species Taxawa tesnikishii.</title>
        <authorList>
            <person name="Kurbessoian T."/>
            <person name="Stajich J.E."/>
        </authorList>
    </citation>
    <scope>NUCLEOTIDE SEQUENCE</scope>
    <source>
        <strain evidence="9">TK_35</strain>
    </source>
</reference>
<feature type="compositionally biased region" description="Low complexity" evidence="6">
    <location>
        <begin position="549"/>
        <end position="595"/>
    </location>
</feature>
<evidence type="ECO:0000259" key="8">
    <source>
        <dbReference type="Pfam" id="PF01106"/>
    </source>
</evidence>
<keyword evidence="5" id="KW-0411">Iron-sulfur</keyword>
<keyword evidence="4" id="KW-0408">Iron</keyword>
<feature type="domain" description="NIF system FeS cluster assembly NifU C-terminal" evidence="8">
    <location>
        <begin position="115"/>
        <end position="179"/>
    </location>
</feature>
<protein>
    <recommendedName>
        <fullName evidence="8">NIF system FeS cluster assembly NifU C-terminal domain-containing protein</fullName>
    </recommendedName>
</protein>
<dbReference type="PANTHER" id="PTHR11178">
    <property type="entry name" value="IRON-SULFUR CLUSTER SCAFFOLD PROTEIN NFU-RELATED"/>
    <property type="match status" value="1"/>
</dbReference>
<dbReference type="Gene3D" id="2.60.300.12">
    <property type="entry name" value="HesB-like domain"/>
    <property type="match status" value="1"/>
</dbReference>
<keyword evidence="7" id="KW-1133">Transmembrane helix</keyword>
<dbReference type="PANTHER" id="PTHR11178:SF51">
    <property type="entry name" value="FE_S BIOGENESIS PROTEIN NFUA"/>
    <property type="match status" value="1"/>
</dbReference>
<dbReference type="AlphaFoldDB" id="A0AA38XRR8"/>
<keyword evidence="2" id="KW-0004">4Fe-4S</keyword>
<dbReference type="InterPro" id="IPR034904">
    <property type="entry name" value="FSCA_dom_sf"/>
</dbReference>
<dbReference type="GO" id="GO:0051539">
    <property type="term" value="F:4 iron, 4 sulfur cluster binding"/>
    <property type="evidence" value="ECO:0007669"/>
    <property type="project" value="UniProtKB-KW"/>
</dbReference>
<dbReference type="EMBL" id="JAPDRN010000133">
    <property type="protein sequence ID" value="KAJ9619348.1"/>
    <property type="molecule type" value="Genomic_DNA"/>
</dbReference>
<dbReference type="InterPro" id="IPR001075">
    <property type="entry name" value="NIF_FeS_clus_asmbl_NifU_C"/>
</dbReference>
<evidence type="ECO:0000256" key="4">
    <source>
        <dbReference type="ARBA" id="ARBA00023004"/>
    </source>
</evidence>
<dbReference type="SUPFAM" id="SSF89360">
    <property type="entry name" value="HesB-like domain"/>
    <property type="match status" value="1"/>
</dbReference>
<evidence type="ECO:0000256" key="5">
    <source>
        <dbReference type="ARBA" id="ARBA00023014"/>
    </source>
</evidence>
<feature type="region of interest" description="Disordered" evidence="6">
    <location>
        <begin position="740"/>
        <end position="771"/>
    </location>
</feature>
<dbReference type="GO" id="GO:0051604">
    <property type="term" value="P:protein maturation"/>
    <property type="evidence" value="ECO:0007669"/>
    <property type="project" value="InterPro"/>
</dbReference>
<feature type="region of interest" description="Disordered" evidence="6">
    <location>
        <begin position="355"/>
        <end position="405"/>
    </location>
</feature>
<feature type="compositionally biased region" description="Pro residues" evidence="6">
    <location>
        <begin position="384"/>
        <end position="403"/>
    </location>
</feature>
<evidence type="ECO:0000256" key="2">
    <source>
        <dbReference type="ARBA" id="ARBA00022485"/>
    </source>
</evidence>
<keyword evidence="3" id="KW-0479">Metal-binding</keyword>
<dbReference type="SUPFAM" id="SSF117916">
    <property type="entry name" value="Fe-S cluster assembly (FSCA) domain-like"/>
    <property type="match status" value="1"/>
</dbReference>
<sequence length="771" mass="81185">MIQISDTAQTHFRKLIEREGVPGMGVRLSAVEPGTPRADARLEFAEPTDLLGDEWAVDCDGFTLYVDATSVGWLDGAEIDIVPGTAGTQQLTIKAPRIKGEAPGDAASLVERVHWVVENEVNPQLASHGGKVAVQEVSADGVVLLRFGGGCQGCGMADVTLKQGIEKTLMGRVPGVTAVRDATDHDSGHAPAEQLIDLLLARQQRPPILEKNTGLPYGWAIWLRTLTPLPRPLHARALIEVLLPRPLPGPPGQLPVLGPWASLRRLFWQDWDPAPRDQRWMRWTSALLSALLHLLFFLLLLWVAVIRTSSPDEQGSEGERVQIEFVGRAAQEGGGDQAGAEAAAAAAAGAVAAGQDTGGATAPRPQQASPAPSSAAAATAPTASVPPPPEVEPAPVAAPPPSPVQATEVAQATTDFVVPPMAPPRTEVSIVPRDTVPTVRERSVQPVQAAPTPMPVRTPDVAVQAPRVRDVQVQEREISTVEAPVVPQPMRTTDIQVRVPQREVQVREREVQAMTDPQVRMAAVAGHEPTVRAPAGREVQVREREVAAAPLPAASTSAGSAPASTPAPAGSAVQNSASEARPAATSTTTAAQAGARPAPTPGNWATPARGDDWGASSRNRDGTNQGAAQASAGKGDGLFNADGSVRVTGQDGAGKAERGAPGGANDGWSKERIAESGKWLKRPPYDYTPTSFDKYWVPQESLLAEWVRKGVKAMEIPLPGTSTKISCVISILQAGGGCGLTDPNMQDQPAVARPPPDIPFKKELQEDNGSR</sequence>
<dbReference type="Gene3D" id="3.30.300.130">
    <property type="entry name" value="Fe-S cluster assembly (FSCA)"/>
    <property type="match status" value="1"/>
</dbReference>
<evidence type="ECO:0000256" key="7">
    <source>
        <dbReference type="SAM" id="Phobius"/>
    </source>
</evidence>
<gene>
    <name evidence="9" type="ORF">H2204_012718</name>
</gene>
<dbReference type="InterPro" id="IPR017726">
    <property type="entry name" value="Fe/S_biogenesis_protein_NfuA"/>
</dbReference>
<dbReference type="GO" id="GO:0016226">
    <property type="term" value="P:iron-sulfur cluster assembly"/>
    <property type="evidence" value="ECO:0007669"/>
    <property type="project" value="InterPro"/>
</dbReference>
<proteinExistence type="inferred from homology"/>
<dbReference type="Pfam" id="PF01106">
    <property type="entry name" value="NifU"/>
    <property type="match status" value="1"/>
</dbReference>
<feature type="compositionally biased region" description="Basic and acidic residues" evidence="6">
    <location>
        <begin position="759"/>
        <end position="771"/>
    </location>
</feature>
<comment type="similarity">
    <text evidence="1">Belongs to the NifU family.</text>
</comment>
<feature type="compositionally biased region" description="Low complexity" evidence="6">
    <location>
        <begin position="355"/>
        <end position="383"/>
    </location>
</feature>
<evidence type="ECO:0000256" key="6">
    <source>
        <dbReference type="SAM" id="MobiDB-lite"/>
    </source>
</evidence>
<keyword evidence="7" id="KW-0472">Membrane</keyword>
<dbReference type="GO" id="GO:0005506">
    <property type="term" value="F:iron ion binding"/>
    <property type="evidence" value="ECO:0007669"/>
    <property type="project" value="InterPro"/>
</dbReference>
<name>A0AA38XRR8_9EURO</name>
<organism evidence="9">
    <name type="scientific">Knufia peltigerae</name>
    <dbReference type="NCBI Taxonomy" id="1002370"/>
    <lineage>
        <taxon>Eukaryota</taxon>
        <taxon>Fungi</taxon>
        <taxon>Dikarya</taxon>
        <taxon>Ascomycota</taxon>
        <taxon>Pezizomycotina</taxon>
        <taxon>Eurotiomycetes</taxon>
        <taxon>Chaetothyriomycetidae</taxon>
        <taxon>Chaetothyriales</taxon>
        <taxon>Trichomeriaceae</taxon>
        <taxon>Knufia</taxon>
    </lineage>
</organism>
<feature type="transmembrane region" description="Helical" evidence="7">
    <location>
        <begin position="286"/>
        <end position="305"/>
    </location>
</feature>
<evidence type="ECO:0000256" key="1">
    <source>
        <dbReference type="ARBA" id="ARBA00006420"/>
    </source>
</evidence>
<keyword evidence="7" id="KW-0812">Transmembrane</keyword>
<comment type="caution">
    <text evidence="9">The sequence shown here is derived from an EMBL/GenBank/DDBJ whole genome shotgun (WGS) entry which is preliminary data.</text>
</comment>
<dbReference type="InterPro" id="IPR035903">
    <property type="entry name" value="HesB-like_dom_sf"/>
</dbReference>
<dbReference type="HAMAP" id="MF_01637">
    <property type="entry name" value="Fe_S_biogen_NfuA"/>
    <property type="match status" value="1"/>
</dbReference>